<dbReference type="Gene3D" id="2.60.40.1930">
    <property type="match status" value="1"/>
</dbReference>
<evidence type="ECO:0000256" key="1">
    <source>
        <dbReference type="PROSITE-ProRule" id="PRU01360"/>
    </source>
</evidence>
<name>A0ABQ2ABF2_9BACT</name>
<proteinExistence type="inferred from homology"/>
<dbReference type="InterPro" id="IPR037066">
    <property type="entry name" value="Plug_dom_sf"/>
</dbReference>
<evidence type="ECO:0000313" key="3">
    <source>
        <dbReference type="EMBL" id="GGH88019.1"/>
    </source>
</evidence>
<dbReference type="SUPFAM" id="SSF56935">
    <property type="entry name" value="Porins"/>
    <property type="match status" value="1"/>
</dbReference>
<keyword evidence="1" id="KW-0998">Cell outer membrane</keyword>
<evidence type="ECO:0000313" key="4">
    <source>
        <dbReference type="Proteomes" id="UP000637774"/>
    </source>
</evidence>
<dbReference type="RefSeq" id="WP_188562737.1">
    <property type="nucleotide sequence ID" value="NZ_BMGY01000028.1"/>
</dbReference>
<sequence>MRIVRVQKAIVAVVLAGGLGLMAFRPQPLEETPLQRIARQMSEYYTAARGEKAYLHLDRPVYATGETIWFSAYVVDANQHQLDSLSQVLHVDLLSAQQKVVARRTLRLQGGRASGDLDIADSLAAGTYVLRAYTNWMRNAGDDFVYSRRLSIWPASPIGPQELTAEAAALVARKQRGPGGATASRPDVQFFPEGGNMVEGLPAVVACKAIDVNGRSIVVRGQIRNAQNAVIVAAFSSRHAGMGRFSLVPGSGQRYHAHLTLPDGSTVDYPLPVAKPAGYTLRVVETSESFLVEARYRGATGVPAPGPVQLMSQVRGVAAYPGPRPLTGDVPASWRMPKKNYPNGIVHFTLFDAQGVPQCERLAFVQNGPAALRISVTPDQASYGPHAPVQLTVRVADAQGQPVATNFSLAVSDAGLTALDPNAGTIASNLLLTSDLAGYVENPGYYFREQSAATAQALDDLLLTQGWRRFVWKAVLAGQAPPAPFTPEQDIVLTGQVVSEHGNRPIPNSQLTFLQTKPARNVTTATTNADGRFTFSGFPLRDTAVITLQARRSQGGSNVLILPDNGPVPARGPLPVLPPVAAAPPGVAAYVRRSRQAQAADLELHPEKAIRNIILGNVAVTAKRVAVPRDDPRRLYGATGSTVVDFANNPMAQSGMSVLQMLQSRVPGLTVTGNPPDMTVQIRGQGTPLMILDGQKVDISFIGNLTASDVESVEIFKGPEAAIFGGSGGAIAIYTKRADPNYKGQDLPAAPGIATVKLPGYYTAREFYQPRYNALLTNPPADPRTSTLYWNPSVRTNANGQVELHFFTADGSGTFQAVAEGVSLSGQPAQGSGTMVVRGK</sequence>
<dbReference type="Pfam" id="PF07715">
    <property type="entry name" value="Plug"/>
    <property type="match status" value="1"/>
</dbReference>
<keyword evidence="1" id="KW-1134">Transmembrane beta strand</keyword>
<feature type="domain" description="TonB-dependent receptor plug" evidence="2">
    <location>
        <begin position="653"/>
        <end position="728"/>
    </location>
</feature>
<reference evidence="4" key="1">
    <citation type="journal article" date="2019" name="Int. J. Syst. Evol. Microbiol.">
        <title>The Global Catalogue of Microorganisms (GCM) 10K type strain sequencing project: providing services to taxonomists for standard genome sequencing and annotation.</title>
        <authorList>
            <consortium name="The Broad Institute Genomics Platform"/>
            <consortium name="The Broad Institute Genome Sequencing Center for Infectious Disease"/>
            <person name="Wu L."/>
            <person name="Ma J."/>
        </authorList>
    </citation>
    <scope>NUCLEOTIDE SEQUENCE [LARGE SCALE GENOMIC DNA]</scope>
    <source>
        <strain evidence="4">CGMCC 1.14966</strain>
    </source>
</reference>
<dbReference type="Proteomes" id="UP000637774">
    <property type="component" value="Unassembled WGS sequence"/>
</dbReference>
<dbReference type="PROSITE" id="PS52016">
    <property type="entry name" value="TONB_DEPENDENT_REC_3"/>
    <property type="match status" value="1"/>
</dbReference>
<dbReference type="Gene3D" id="2.170.130.10">
    <property type="entry name" value="TonB-dependent receptor, plug domain"/>
    <property type="match status" value="1"/>
</dbReference>
<keyword evidence="4" id="KW-1185">Reference proteome</keyword>
<dbReference type="SUPFAM" id="SSF49464">
    <property type="entry name" value="Carboxypeptidase regulatory domain-like"/>
    <property type="match status" value="1"/>
</dbReference>
<dbReference type="EMBL" id="BMGY01000028">
    <property type="protein sequence ID" value="GGH88019.1"/>
    <property type="molecule type" value="Genomic_DNA"/>
</dbReference>
<evidence type="ECO:0000259" key="2">
    <source>
        <dbReference type="Pfam" id="PF07715"/>
    </source>
</evidence>
<comment type="similarity">
    <text evidence="1">Belongs to the TonB-dependent receptor family.</text>
</comment>
<dbReference type="InterPro" id="IPR012910">
    <property type="entry name" value="Plug_dom"/>
</dbReference>
<keyword evidence="1" id="KW-0472">Membrane</keyword>
<protein>
    <recommendedName>
        <fullName evidence="2">TonB-dependent receptor plug domain-containing protein</fullName>
    </recommendedName>
</protein>
<gene>
    <name evidence="3" type="ORF">GCM10011495_28290</name>
</gene>
<comment type="caution">
    <text evidence="3">The sequence shown here is derived from an EMBL/GenBank/DDBJ whole genome shotgun (WGS) entry which is preliminary data.</text>
</comment>
<comment type="subcellular location">
    <subcellularLocation>
        <location evidence="1">Cell outer membrane</location>
        <topology evidence="1">Multi-pass membrane protein</topology>
    </subcellularLocation>
</comment>
<dbReference type="InterPro" id="IPR039426">
    <property type="entry name" value="TonB-dep_rcpt-like"/>
</dbReference>
<accession>A0ABQ2ABF2</accession>
<dbReference type="InterPro" id="IPR008969">
    <property type="entry name" value="CarboxyPept-like_regulatory"/>
</dbReference>
<organism evidence="3 4">
    <name type="scientific">Hymenobacter frigidus</name>
    <dbReference type="NCBI Taxonomy" id="1524095"/>
    <lineage>
        <taxon>Bacteria</taxon>
        <taxon>Pseudomonadati</taxon>
        <taxon>Bacteroidota</taxon>
        <taxon>Cytophagia</taxon>
        <taxon>Cytophagales</taxon>
        <taxon>Hymenobacteraceae</taxon>
        <taxon>Hymenobacter</taxon>
    </lineage>
</organism>
<keyword evidence="1" id="KW-0812">Transmembrane</keyword>
<keyword evidence="1" id="KW-0813">Transport</keyword>